<keyword evidence="3" id="KW-1185">Reference proteome</keyword>
<dbReference type="AlphaFoldDB" id="A0AAN9UWW9"/>
<dbReference type="EMBL" id="JAKJXP020000004">
    <property type="protein sequence ID" value="KAK7757044.1"/>
    <property type="molecule type" value="Genomic_DNA"/>
</dbReference>
<evidence type="ECO:0000256" key="1">
    <source>
        <dbReference type="SAM" id="MobiDB-lite"/>
    </source>
</evidence>
<proteinExistence type="predicted"/>
<organism evidence="2 3">
    <name type="scientific">Diatrype stigma</name>
    <dbReference type="NCBI Taxonomy" id="117547"/>
    <lineage>
        <taxon>Eukaryota</taxon>
        <taxon>Fungi</taxon>
        <taxon>Dikarya</taxon>
        <taxon>Ascomycota</taxon>
        <taxon>Pezizomycotina</taxon>
        <taxon>Sordariomycetes</taxon>
        <taxon>Xylariomycetidae</taxon>
        <taxon>Xylariales</taxon>
        <taxon>Diatrypaceae</taxon>
        <taxon>Diatrype</taxon>
    </lineage>
</organism>
<evidence type="ECO:0000313" key="3">
    <source>
        <dbReference type="Proteomes" id="UP001320420"/>
    </source>
</evidence>
<feature type="region of interest" description="Disordered" evidence="1">
    <location>
        <begin position="46"/>
        <end position="184"/>
    </location>
</feature>
<feature type="compositionally biased region" description="Basic residues" evidence="1">
    <location>
        <begin position="54"/>
        <end position="63"/>
    </location>
</feature>
<name>A0AAN9UWW9_9PEZI</name>
<feature type="compositionally biased region" description="Basic and acidic residues" evidence="1">
    <location>
        <begin position="96"/>
        <end position="109"/>
    </location>
</feature>
<dbReference type="Proteomes" id="UP001320420">
    <property type="component" value="Unassembled WGS sequence"/>
</dbReference>
<reference evidence="2 3" key="1">
    <citation type="submission" date="2024-02" db="EMBL/GenBank/DDBJ databases">
        <title>De novo assembly and annotation of 12 fungi associated with fruit tree decline syndrome in Ontario, Canada.</title>
        <authorList>
            <person name="Sulman M."/>
            <person name="Ellouze W."/>
            <person name="Ilyukhin E."/>
        </authorList>
    </citation>
    <scope>NUCLEOTIDE SEQUENCE [LARGE SCALE GENOMIC DNA]</scope>
    <source>
        <strain evidence="2 3">M11/M66-122</strain>
    </source>
</reference>
<comment type="caution">
    <text evidence="2">The sequence shown here is derived from an EMBL/GenBank/DDBJ whole genome shotgun (WGS) entry which is preliminary data.</text>
</comment>
<evidence type="ECO:0000313" key="2">
    <source>
        <dbReference type="EMBL" id="KAK7757044.1"/>
    </source>
</evidence>
<protein>
    <submittedName>
        <fullName evidence="2">Uncharacterized protein</fullName>
    </submittedName>
</protein>
<accession>A0AAN9UWW9</accession>
<sequence length="184" mass="20832">MDMAEVNKRRYSDIAKTMKEHGGCRAWDFSDVHIAKRLVELGLEEYDPEEPSKRVRRARKPTARRTTSVGGPWNHPGGYHHHQPHPQPIRTLTAEQEDHLFDQLLKPEPETPPPESADDSMMAGDDRHHEQQQEDDAAARAAAENDPGRADSARVAKRACQQMFNKSTNPIYGAISSENRHPMP</sequence>
<gene>
    <name evidence="2" type="ORF">SLS62_001060</name>
</gene>